<comment type="caution">
    <text evidence="11">The sequence shown here is derived from an EMBL/GenBank/DDBJ whole genome shotgun (WGS) entry which is preliminary data.</text>
</comment>
<evidence type="ECO:0000256" key="1">
    <source>
        <dbReference type="ARBA" id="ARBA00007074"/>
    </source>
</evidence>
<dbReference type="Gene3D" id="3.10.350.10">
    <property type="entry name" value="LysM domain"/>
    <property type="match status" value="3"/>
</dbReference>
<proteinExistence type="inferred from homology"/>
<dbReference type="CDD" id="cd00118">
    <property type="entry name" value="LysM"/>
    <property type="match status" value="3"/>
</dbReference>
<accession>A0ABU0D3C6</accession>
<keyword evidence="12" id="KW-1185">Reference proteome</keyword>
<feature type="compositionally biased region" description="Low complexity" evidence="7">
    <location>
        <begin position="88"/>
        <end position="102"/>
    </location>
</feature>
<keyword evidence="6" id="KW-0788">Thiol protease</keyword>
<evidence type="ECO:0000256" key="2">
    <source>
        <dbReference type="ARBA" id="ARBA00022670"/>
    </source>
</evidence>
<evidence type="ECO:0000313" key="11">
    <source>
        <dbReference type="EMBL" id="MDQ0342881.1"/>
    </source>
</evidence>
<dbReference type="Proteomes" id="UP001232343">
    <property type="component" value="Unassembled WGS sequence"/>
</dbReference>
<dbReference type="Pfam" id="PF01476">
    <property type="entry name" value="LysM"/>
    <property type="match status" value="3"/>
</dbReference>
<keyword evidence="3 8" id="KW-0732">Signal</keyword>
<evidence type="ECO:0000256" key="4">
    <source>
        <dbReference type="ARBA" id="ARBA00022737"/>
    </source>
</evidence>
<name>A0ABU0D3C6_9BACI</name>
<dbReference type="InterPro" id="IPR018392">
    <property type="entry name" value="LysM"/>
</dbReference>
<feature type="domain" description="LysM" evidence="9">
    <location>
        <begin position="25"/>
        <end position="68"/>
    </location>
</feature>
<protein>
    <submittedName>
        <fullName evidence="11">Peptidoglycan endopeptidase LytE</fullName>
        <ecNumber evidence="11">3.4.-.-</ecNumber>
    </submittedName>
</protein>
<evidence type="ECO:0000256" key="5">
    <source>
        <dbReference type="ARBA" id="ARBA00022801"/>
    </source>
</evidence>
<evidence type="ECO:0000259" key="10">
    <source>
        <dbReference type="PROSITE" id="PS51935"/>
    </source>
</evidence>
<reference evidence="11 12" key="1">
    <citation type="submission" date="2023-07" db="EMBL/GenBank/DDBJ databases">
        <title>Genomic Encyclopedia of Type Strains, Phase IV (KMG-IV): sequencing the most valuable type-strain genomes for metagenomic binning, comparative biology and taxonomic classification.</title>
        <authorList>
            <person name="Goeker M."/>
        </authorList>
    </citation>
    <scope>NUCLEOTIDE SEQUENCE [LARGE SCALE GENOMIC DNA]</scope>
    <source>
        <strain evidence="11 12">DSM 27848</strain>
    </source>
</reference>
<dbReference type="InterPro" id="IPR051202">
    <property type="entry name" value="Peptidase_C40"/>
</dbReference>
<dbReference type="Gene3D" id="3.90.1720.10">
    <property type="entry name" value="endopeptidase domain like (from Nostoc punctiforme)"/>
    <property type="match status" value="1"/>
</dbReference>
<keyword evidence="5 11" id="KW-0378">Hydrolase</keyword>
<keyword evidence="2" id="KW-0645">Protease</keyword>
<dbReference type="EC" id="3.4.-.-" evidence="11"/>
<feature type="domain" description="LysM" evidence="9">
    <location>
        <begin position="106"/>
        <end position="149"/>
    </location>
</feature>
<dbReference type="PROSITE" id="PS51782">
    <property type="entry name" value="LYSM"/>
    <property type="match status" value="3"/>
</dbReference>
<dbReference type="RefSeq" id="WP_244681552.1">
    <property type="nucleotide sequence ID" value="NZ_JALIRM010000006.1"/>
</dbReference>
<evidence type="ECO:0000256" key="6">
    <source>
        <dbReference type="ARBA" id="ARBA00022807"/>
    </source>
</evidence>
<organism evidence="11 12">
    <name type="scientific">Lederbergia wuyishanensis</name>
    <dbReference type="NCBI Taxonomy" id="1347903"/>
    <lineage>
        <taxon>Bacteria</taxon>
        <taxon>Bacillati</taxon>
        <taxon>Bacillota</taxon>
        <taxon>Bacilli</taxon>
        <taxon>Bacillales</taxon>
        <taxon>Bacillaceae</taxon>
        <taxon>Lederbergia</taxon>
    </lineage>
</organism>
<dbReference type="SUPFAM" id="SSF54106">
    <property type="entry name" value="LysM domain"/>
    <property type="match status" value="3"/>
</dbReference>
<dbReference type="Pfam" id="PF00877">
    <property type="entry name" value="NLPC_P60"/>
    <property type="match status" value="1"/>
</dbReference>
<dbReference type="PROSITE" id="PS51935">
    <property type="entry name" value="NLPC_P60"/>
    <property type="match status" value="1"/>
</dbReference>
<feature type="domain" description="LysM" evidence="9">
    <location>
        <begin position="178"/>
        <end position="221"/>
    </location>
</feature>
<dbReference type="EMBL" id="JAUSUO010000003">
    <property type="protein sequence ID" value="MDQ0342881.1"/>
    <property type="molecule type" value="Genomic_DNA"/>
</dbReference>
<dbReference type="InterPro" id="IPR038765">
    <property type="entry name" value="Papain-like_cys_pep_sf"/>
</dbReference>
<sequence>MHKKVISTATAVFLAASFTGNASAATYEVKSGDSLWKIASSYNTTVNQIKELNRLKSDLIYPKQILQVTPENIKKDQVKTPAQPKAEQTTQKQTATTTQKQTTQTATYTIKSGDTLSKIAASYKVSVAQLYEWNNLKSDLIFPGQVLKINNVKSIAPADPAPKTETVKNNTAAPKTTDTYKVVSGDTLGKIAGQYGMSVKDLKTLNGLSSDLIRIGQVLKVNGKAQTEAKPVEKVETPKVTEDASAVINVAKSVIGTKYVWGGTTLSGFDCSGFIYYVFNQAGKKIARYGTDGYYDRSYYVNKPEPGDLVFFENTYRSGISHMGIYLGNNEFIHASDRGVEIANLNTPYNKSKFNGFKRFY</sequence>
<keyword evidence="4" id="KW-0677">Repeat</keyword>
<dbReference type="PANTHER" id="PTHR47053">
    <property type="entry name" value="MUREIN DD-ENDOPEPTIDASE MEPH-RELATED"/>
    <property type="match status" value="1"/>
</dbReference>
<feature type="chain" id="PRO_5046234833" evidence="8">
    <location>
        <begin position="25"/>
        <end position="361"/>
    </location>
</feature>
<dbReference type="InterPro" id="IPR000064">
    <property type="entry name" value="NLP_P60_dom"/>
</dbReference>
<feature type="region of interest" description="Disordered" evidence="7">
    <location>
        <begin position="76"/>
        <end position="102"/>
    </location>
</feature>
<dbReference type="InterPro" id="IPR036779">
    <property type="entry name" value="LysM_dom_sf"/>
</dbReference>
<evidence type="ECO:0000256" key="7">
    <source>
        <dbReference type="SAM" id="MobiDB-lite"/>
    </source>
</evidence>
<gene>
    <name evidence="11" type="ORF">J2S14_001695</name>
</gene>
<dbReference type="SMART" id="SM00257">
    <property type="entry name" value="LysM"/>
    <property type="match status" value="3"/>
</dbReference>
<evidence type="ECO:0000256" key="3">
    <source>
        <dbReference type="ARBA" id="ARBA00022729"/>
    </source>
</evidence>
<evidence type="ECO:0000313" key="12">
    <source>
        <dbReference type="Proteomes" id="UP001232343"/>
    </source>
</evidence>
<dbReference type="SUPFAM" id="SSF54001">
    <property type="entry name" value="Cysteine proteinases"/>
    <property type="match status" value="1"/>
</dbReference>
<feature type="signal peptide" evidence="8">
    <location>
        <begin position="1"/>
        <end position="24"/>
    </location>
</feature>
<evidence type="ECO:0000259" key="9">
    <source>
        <dbReference type="PROSITE" id="PS51782"/>
    </source>
</evidence>
<dbReference type="GO" id="GO:0016787">
    <property type="term" value="F:hydrolase activity"/>
    <property type="evidence" value="ECO:0007669"/>
    <property type="project" value="UniProtKB-KW"/>
</dbReference>
<feature type="domain" description="NlpC/P60" evidence="10">
    <location>
        <begin position="241"/>
        <end position="361"/>
    </location>
</feature>
<comment type="similarity">
    <text evidence="1">Belongs to the peptidase C40 family.</text>
</comment>
<evidence type="ECO:0000256" key="8">
    <source>
        <dbReference type="SAM" id="SignalP"/>
    </source>
</evidence>
<dbReference type="PANTHER" id="PTHR47053:SF1">
    <property type="entry name" value="MUREIN DD-ENDOPEPTIDASE MEPH-RELATED"/>
    <property type="match status" value="1"/>
</dbReference>